<evidence type="ECO:0000256" key="7">
    <source>
        <dbReference type="ARBA" id="ARBA00023204"/>
    </source>
</evidence>
<dbReference type="PANTHER" id="PTHR15271:SF4">
    <property type="entry name" value="CHROMATIN ASSEMBLY FACTOR 1 SUBUNIT B"/>
    <property type="match status" value="1"/>
</dbReference>
<gene>
    <name evidence="11" type="ORF">Egran_04365</name>
</gene>
<comment type="subcellular location">
    <subcellularLocation>
        <location evidence="1">Nucleus</location>
    </subcellularLocation>
</comment>
<dbReference type="GO" id="GO:0006335">
    <property type="term" value="P:DNA replication-dependent chromatin assembly"/>
    <property type="evidence" value="ECO:0007669"/>
    <property type="project" value="InterPro"/>
</dbReference>
<evidence type="ECO:0000256" key="5">
    <source>
        <dbReference type="ARBA" id="ARBA00022763"/>
    </source>
</evidence>
<dbReference type="InterPro" id="IPR045145">
    <property type="entry name" value="PTHR15271"/>
</dbReference>
<evidence type="ECO:0000313" key="12">
    <source>
        <dbReference type="Proteomes" id="UP000243515"/>
    </source>
</evidence>
<keyword evidence="5" id="KW-0227">DNA damage</keyword>
<dbReference type="OrthoDB" id="71227at2759"/>
<dbReference type="Pfam" id="PF24105">
    <property type="entry name" value="Beta-prop_CAF1B_HIR1"/>
    <property type="match status" value="1"/>
</dbReference>
<dbReference type="InterPro" id="IPR036322">
    <property type="entry name" value="WD40_repeat_dom_sf"/>
</dbReference>
<dbReference type="GO" id="GO:0006334">
    <property type="term" value="P:nucleosome assembly"/>
    <property type="evidence" value="ECO:0007669"/>
    <property type="project" value="TreeGrafter"/>
</dbReference>
<evidence type="ECO:0000256" key="8">
    <source>
        <dbReference type="ARBA" id="ARBA00023242"/>
    </source>
</evidence>
<feature type="repeat" description="WD" evidence="9">
    <location>
        <begin position="199"/>
        <end position="233"/>
    </location>
</feature>
<keyword evidence="8" id="KW-0539">Nucleus</keyword>
<evidence type="ECO:0000256" key="4">
    <source>
        <dbReference type="ARBA" id="ARBA00022737"/>
    </source>
</evidence>
<evidence type="ECO:0000256" key="3">
    <source>
        <dbReference type="ARBA" id="ARBA00022574"/>
    </source>
</evidence>
<evidence type="ECO:0000256" key="6">
    <source>
        <dbReference type="ARBA" id="ARBA00022853"/>
    </source>
</evidence>
<accession>A0A232LUN7</accession>
<dbReference type="PANTHER" id="PTHR15271">
    <property type="entry name" value="CHROMATIN ASSEMBLY FACTOR 1 SUBUNIT B"/>
    <property type="match status" value="1"/>
</dbReference>
<dbReference type="GO" id="GO:0006281">
    <property type="term" value="P:DNA repair"/>
    <property type="evidence" value="ECO:0007669"/>
    <property type="project" value="UniProtKB-KW"/>
</dbReference>
<comment type="caution">
    <text evidence="11">The sequence shown here is derived from an EMBL/GenBank/DDBJ whole genome shotgun (WGS) entry which is preliminary data.</text>
</comment>
<evidence type="ECO:0000259" key="10">
    <source>
        <dbReference type="Pfam" id="PF24105"/>
    </source>
</evidence>
<dbReference type="GO" id="GO:0033186">
    <property type="term" value="C:CAF-1 complex"/>
    <property type="evidence" value="ECO:0007669"/>
    <property type="project" value="TreeGrafter"/>
</dbReference>
<dbReference type="Gene3D" id="2.130.10.10">
    <property type="entry name" value="YVTN repeat-like/Quinoprotein amine dehydrogenase"/>
    <property type="match status" value="2"/>
</dbReference>
<keyword evidence="7" id="KW-0234">DNA repair</keyword>
<keyword evidence="3 9" id="KW-0853">WD repeat</keyword>
<dbReference type="SUPFAM" id="SSF50978">
    <property type="entry name" value="WD40 repeat-like"/>
    <property type="match status" value="1"/>
</dbReference>
<dbReference type="EMBL" id="NPHW01004477">
    <property type="protein sequence ID" value="OXV07871.1"/>
    <property type="molecule type" value="Genomic_DNA"/>
</dbReference>
<keyword evidence="12" id="KW-1185">Reference proteome</keyword>
<comment type="similarity">
    <text evidence="2">Belongs to the WD repeat HIR1 family.</text>
</comment>
<evidence type="ECO:0000313" key="11">
    <source>
        <dbReference type="EMBL" id="OXV07871.1"/>
    </source>
</evidence>
<proteinExistence type="inferred from homology"/>
<evidence type="ECO:0000256" key="1">
    <source>
        <dbReference type="ARBA" id="ARBA00004123"/>
    </source>
</evidence>
<feature type="repeat" description="WD" evidence="9">
    <location>
        <begin position="48"/>
        <end position="83"/>
    </location>
</feature>
<reference evidence="11 12" key="1">
    <citation type="journal article" date="2015" name="Environ. Microbiol.">
        <title>Metagenome sequence of Elaphomyces granulatus from sporocarp tissue reveals Ascomycota ectomycorrhizal fingerprints of genome expansion and a Proteobacteria-rich microbiome.</title>
        <authorList>
            <person name="Quandt C.A."/>
            <person name="Kohler A."/>
            <person name="Hesse C.N."/>
            <person name="Sharpton T.J."/>
            <person name="Martin F."/>
            <person name="Spatafora J.W."/>
        </authorList>
    </citation>
    <scope>NUCLEOTIDE SEQUENCE [LARGE SCALE GENOMIC DNA]</scope>
    <source>
        <strain evidence="11 12">OSC145934</strain>
    </source>
</reference>
<protein>
    <recommendedName>
        <fullName evidence="10">CAF1B/HIR1 beta-propeller domain-containing protein</fullName>
    </recommendedName>
</protein>
<evidence type="ECO:0000256" key="2">
    <source>
        <dbReference type="ARBA" id="ARBA00007306"/>
    </source>
</evidence>
<dbReference type="InterPro" id="IPR015943">
    <property type="entry name" value="WD40/YVTN_repeat-like_dom_sf"/>
</dbReference>
<evidence type="ECO:0000256" key="9">
    <source>
        <dbReference type="PROSITE-ProRule" id="PRU00221"/>
    </source>
</evidence>
<dbReference type="PROSITE" id="PS50082">
    <property type="entry name" value="WD_REPEATS_2"/>
    <property type="match status" value="2"/>
</dbReference>
<keyword evidence="4" id="KW-0677">Repeat</keyword>
<keyword evidence="6" id="KW-0156">Chromatin regulator</keyword>
<dbReference type="InterPro" id="IPR055410">
    <property type="entry name" value="Beta-prop_CAF1B_HIR1"/>
</dbReference>
<dbReference type="AlphaFoldDB" id="A0A232LUN7"/>
<sequence length="518" mass="56572">MEPRTKSSILTPHKLSLPVLYFTLIPEAAFTQLDLDTTMKAMPLLIASHNDNTPINSVHFDPHDKGRLATAGSDNNVRLWRVEFTDEECKVTYLSTLIKHTQAVNVVRFCPKGGVICWHLLEMMVMYCFGYPRNSRPSQVWGKTADDKETWLVKHMCRSSGAKIYDLAWSPDGVFLITGSMDNIARICNAQTGQIIRQIAEHSHYVQGVAWDPLNEFVATQSSDRSVHIYNLKMKDGQFTLTPSLSLPAVKPLDISCTFGVRNADIYANETFTSFFRHLTFAPDGSLLFTAAGQYKSTQPSISDPTGMIDDMTDTVYIYTRAGFNKPPVAHLPLKKPSVAVKCSPIFYALRQAPKPTSHIILDTSSVGETFTPVVPTSNSAAVEPPSLSASSDSSNALNFPRAIENEGSNIAQGSAFALPYRIVYAVAIQDTVIISDTQQQTPLCVVSNLHFAAFTDLSWSNDGLMLIVSSSDGFCSTLSFSPGELGQPYVAAVSAISPSTITYPTSPAKSSHSATSS</sequence>
<dbReference type="GO" id="GO:0005634">
    <property type="term" value="C:nucleus"/>
    <property type="evidence" value="ECO:0007669"/>
    <property type="project" value="UniProtKB-SubCell"/>
</dbReference>
<name>A0A232LUN7_9EURO</name>
<feature type="domain" description="CAF1B/HIR1 beta-propeller" evidence="10">
    <location>
        <begin position="46"/>
        <end position="486"/>
    </location>
</feature>
<organism evidence="11 12">
    <name type="scientific">Elaphomyces granulatus</name>
    <dbReference type="NCBI Taxonomy" id="519963"/>
    <lineage>
        <taxon>Eukaryota</taxon>
        <taxon>Fungi</taxon>
        <taxon>Dikarya</taxon>
        <taxon>Ascomycota</taxon>
        <taxon>Pezizomycotina</taxon>
        <taxon>Eurotiomycetes</taxon>
        <taxon>Eurotiomycetidae</taxon>
        <taxon>Eurotiales</taxon>
        <taxon>Elaphomycetaceae</taxon>
        <taxon>Elaphomyces</taxon>
    </lineage>
</organism>
<dbReference type="InterPro" id="IPR001680">
    <property type="entry name" value="WD40_rpt"/>
</dbReference>
<dbReference type="Proteomes" id="UP000243515">
    <property type="component" value="Unassembled WGS sequence"/>
</dbReference>
<dbReference type="SMART" id="SM00320">
    <property type="entry name" value="WD40"/>
    <property type="match status" value="5"/>
</dbReference>